<dbReference type="AlphaFoldDB" id="A0A016S2A2"/>
<dbReference type="EMBL" id="JARK01001646">
    <property type="protein sequence ID" value="EYB84768.1"/>
    <property type="molecule type" value="Genomic_DNA"/>
</dbReference>
<gene>
    <name evidence="1" type="primary">Acey_s0310.g2096</name>
    <name evidence="1" type="ORF">Y032_0310g2096</name>
</gene>
<accession>A0A016S2A2</accession>
<name>A0A016S2A2_9BILA</name>
<protein>
    <submittedName>
        <fullName evidence="1">Uncharacterized protein</fullName>
    </submittedName>
</protein>
<organism evidence="1 2">
    <name type="scientific">Ancylostoma ceylanicum</name>
    <dbReference type="NCBI Taxonomy" id="53326"/>
    <lineage>
        <taxon>Eukaryota</taxon>
        <taxon>Metazoa</taxon>
        <taxon>Ecdysozoa</taxon>
        <taxon>Nematoda</taxon>
        <taxon>Chromadorea</taxon>
        <taxon>Rhabditida</taxon>
        <taxon>Rhabditina</taxon>
        <taxon>Rhabditomorpha</taxon>
        <taxon>Strongyloidea</taxon>
        <taxon>Ancylostomatidae</taxon>
        <taxon>Ancylostomatinae</taxon>
        <taxon>Ancylostoma</taxon>
    </lineage>
</organism>
<reference evidence="2" key="1">
    <citation type="journal article" date="2015" name="Nat. Genet.">
        <title>The genome and transcriptome of the zoonotic hookworm Ancylostoma ceylanicum identify infection-specific gene families.</title>
        <authorList>
            <person name="Schwarz E.M."/>
            <person name="Hu Y."/>
            <person name="Antoshechkin I."/>
            <person name="Miller M.M."/>
            <person name="Sternberg P.W."/>
            <person name="Aroian R.V."/>
        </authorList>
    </citation>
    <scope>NUCLEOTIDE SEQUENCE</scope>
    <source>
        <strain evidence="2">HY135</strain>
    </source>
</reference>
<keyword evidence="2" id="KW-1185">Reference proteome</keyword>
<proteinExistence type="predicted"/>
<evidence type="ECO:0000313" key="2">
    <source>
        <dbReference type="Proteomes" id="UP000024635"/>
    </source>
</evidence>
<evidence type="ECO:0000313" key="1">
    <source>
        <dbReference type="EMBL" id="EYB84768.1"/>
    </source>
</evidence>
<dbReference type="Proteomes" id="UP000024635">
    <property type="component" value="Unassembled WGS sequence"/>
</dbReference>
<comment type="caution">
    <text evidence="1">The sequence shown here is derived from an EMBL/GenBank/DDBJ whole genome shotgun (WGS) entry which is preliminary data.</text>
</comment>
<sequence length="93" mass="10473">MLQKLGYGVKYSGLQTAVDKYRDRGAVFLCVSAQQARCLSVLDDQSACAAVPAFVYDRLEFTVDTIFVLSTPYEKFQKKVKKKFKGFCVSEVE</sequence>